<reference evidence="2" key="1">
    <citation type="submission" date="2022-03" db="EMBL/GenBank/DDBJ databases">
        <title>De novo assembled genomes of Belliella spp. (Cyclobacteriaceae) strains.</title>
        <authorList>
            <person name="Szabo A."/>
            <person name="Korponai K."/>
            <person name="Felfoldi T."/>
        </authorList>
    </citation>
    <scope>NUCLEOTIDE SEQUENCE</scope>
    <source>
        <strain evidence="2">DSM 111904</strain>
    </source>
</reference>
<dbReference type="Pfam" id="PF12146">
    <property type="entry name" value="Hydrolase_4"/>
    <property type="match status" value="1"/>
</dbReference>
<protein>
    <submittedName>
        <fullName evidence="2">Lysophospholipase</fullName>
    </submittedName>
</protein>
<proteinExistence type="predicted"/>
<dbReference type="InterPro" id="IPR051044">
    <property type="entry name" value="MAG_DAG_Lipase"/>
</dbReference>
<dbReference type="Proteomes" id="UP001165489">
    <property type="component" value="Unassembled WGS sequence"/>
</dbReference>
<comment type="caution">
    <text evidence="2">The sequence shown here is derived from an EMBL/GenBank/DDBJ whole genome shotgun (WGS) entry which is preliminary data.</text>
</comment>
<gene>
    <name evidence="2" type="ORF">MM239_18495</name>
</gene>
<dbReference type="EMBL" id="JAKZGP010000074">
    <property type="protein sequence ID" value="MCH7411389.1"/>
    <property type="molecule type" value="Genomic_DNA"/>
</dbReference>
<dbReference type="InterPro" id="IPR022742">
    <property type="entry name" value="Hydrolase_4"/>
</dbReference>
<organism evidence="2 3">
    <name type="scientific">Belliella filtrata</name>
    <dbReference type="NCBI Taxonomy" id="2923435"/>
    <lineage>
        <taxon>Bacteria</taxon>
        <taxon>Pseudomonadati</taxon>
        <taxon>Bacteroidota</taxon>
        <taxon>Cytophagia</taxon>
        <taxon>Cytophagales</taxon>
        <taxon>Cyclobacteriaceae</taxon>
        <taxon>Belliella</taxon>
    </lineage>
</organism>
<evidence type="ECO:0000313" key="3">
    <source>
        <dbReference type="Proteomes" id="UP001165489"/>
    </source>
</evidence>
<sequence length="151" mass="16267">MFLRRWNPNNLSSERKEIAILILHGFIAHRGAYDMAGRPFSESGYTTFGLDYRGHDLSGGNRGDAPGKKRRISDLAEAVVFIKKLGCSAVVVLGHSLGVAASFTVANTGPNEIAGLVLLSGAYEGRKGLSKTPSFLHKARFVASAVFRPPH</sequence>
<accession>A0ABS9V4P8</accession>
<feature type="domain" description="Serine aminopeptidase S33" evidence="1">
    <location>
        <begin position="19"/>
        <end position="146"/>
    </location>
</feature>
<dbReference type="SUPFAM" id="SSF53474">
    <property type="entry name" value="alpha/beta-Hydrolases"/>
    <property type="match status" value="1"/>
</dbReference>
<keyword evidence="3" id="KW-1185">Reference proteome</keyword>
<dbReference type="InterPro" id="IPR029058">
    <property type="entry name" value="AB_hydrolase_fold"/>
</dbReference>
<dbReference type="RefSeq" id="WP_241349784.1">
    <property type="nucleotide sequence ID" value="NZ_JAKZGP010000074.1"/>
</dbReference>
<name>A0ABS9V4P8_9BACT</name>
<evidence type="ECO:0000259" key="1">
    <source>
        <dbReference type="Pfam" id="PF12146"/>
    </source>
</evidence>
<evidence type="ECO:0000313" key="2">
    <source>
        <dbReference type="EMBL" id="MCH7411389.1"/>
    </source>
</evidence>
<dbReference type="PANTHER" id="PTHR11614">
    <property type="entry name" value="PHOSPHOLIPASE-RELATED"/>
    <property type="match status" value="1"/>
</dbReference>
<dbReference type="Gene3D" id="3.40.50.1820">
    <property type="entry name" value="alpha/beta hydrolase"/>
    <property type="match status" value="1"/>
</dbReference>